<keyword evidence="1 4" id="KW-0489">Methyltransferase</keyword>
<dbReference type="InterPro" id="IPR001537">
    <property type="entry name" value="SpoU_MeTrfase"/>
</dbReference>
<dbReference type="GO" id="GO:0008173">
    <property type="term" value="F:RNA methyltransferase activity"/>
    <property type="evidence" value="ECO:0007669"/>
    <property type="project" value="InterPro"/>
</dbReference>
<evidence type="ECO:0000313" key="4">
    <source>
        <dbReference type="EMBL" id="SHH53584.1"/>
    </source>
</evidence>
<evidence type="ECO:0000256" key="1">
    <source>
        <dbReference type="ARBA" id="ARBA00022603"/>
    </source>
</evidence>
<sequence>MQLTHYNSEFKKQTFSITIVCDNVNNAPNIGSLFRIADAFGVEELIFCGEDIPLGKRMKRTSRSTEKYVKHAIENDIQKVLEYLKSKNYHLIALEITKDSMPINDCKMPKDKPIALIIGNENHGVSETVLNHIDKALHINMYGENSSMNVVQATAVALYELTNQLK</sequence>
<dbReference type="CDD" id="cd18082">
    <property type="entry name" value="SpoU-like_family"/>
    <property type="match status" value="1"/>
</dbReference>
<dbReference type="InterPro" id="IPR004441">
    <property type="entry name" value="rRNA_MeTrfase_TrmH"/>
</dbReference>
<evidence type="ECO:0000256" key="2">
    <source>
        <dbReference type="ARBA" id="ARBA00022679"/>
    </source>
</evidence>
<evidence type="ECO:0000313" key="5">
    <source>
        <dbReference type="Proteomes" id="UP000184522"/>
    </source>
</evidence>
<dbReference type="AlphaFoldDB" id="A0A1M5TS88"/>
<dbReference type="Proteomes" id="UP000184522">
    <property type="component" value="Unassembled WGS sequence"/>
</dbReference>
<dbReference type="SUPFAM" id="SSF75217">
    <property type="entry name" value="alpha/beta knot"/>
    <property type="match status" value="1"/>
</dbReference>
<dbReference type="Gene3D" id="3.40.1280.10">
    <property type="match status" value="1"/>
</dbReference>
<dbReference type="RefSeq" id="WP_073086465.1">
    <property type="nucleotide sequence ID" value="NZ_FQWS01000002.1"/>
</dbReference>
<dbReference type="GO" id="GO:0006396">
    <property type="term" value="P:RNA processing"/>
    <property type="evidence" value="ECO:0007669"/>
    <property type="project" value="InterPro"/>
</dbReference>
<dbReference type="OrthoDB" id="9795352at2"/>
<dbReference type="EMBL" id="FQWS01000002">
    <property type="protein sequence ID" value="SHH53584.1"/>
    <property type="molecule type" value="Genomic_DNA"/>
</dbReference>
<dbReference type="InterPro" id="IPR029028">
    <property type="entry name" value="Alpha/beta_knot_MTases"/>
</dbReference>
<reference evidence="5" key="1">
    <citation type="submission" date="2016-11" db="EMBL/GenBank/DDBJ databases">
        <authorList>
            <person name="Varghese N."/>
            <person name="Submissions S."/>
        </authorList>
    </citation>
    <scope>NUCLEOTIDE SEQUENCE [LARGE SCALE GENOMIC DNA]</scope>
    <source>
        <strain evidence="5">DSM 25330</strain>
    </source>
</reference>
<dbReference type="Pfam" id="PF00588">
    <property type="entry name" value="SpoU_methylase"/>
    <property type="match status" value="1"/>
</dbReference>
<dbReference type="PANTHER" id="PTHR46429">
    <property type="entry name" value="23S RRNA (GUANOSINE-2'-O-)-METHYLTRANSFERASE RLMB"/>
    <property type="match status" value="1"/>
</dbReference>
<dbReference type="GO" id="GO:0003723">
    <property type="term" value="F:RNA binding"/>
    <property type="evidence" value="ECO:0007669"/>
    <property type="project" value="InterPro"/>
</dbReference>
<accession>A0A1M5TS88</accession>
<keyword evidence="5" id="KW-1185">Reference proteome</keyword>
<gene>
    <name evidence="4" type="ORF">SAMN05444148_2256</name>
</gene>
<evidence type="ECO:0000259" key="3">
    <source>
        <dbReference type="Pfam" id="PF00588"/>
    </source>
</evidence>
<organism evidence="4 5">
    <name type="scientific">Winogradskyella jejuensis</name>
    <dbReference type="NCBI Taxonomy" id="1089305"/>
    <lineage>
        <taxon>Bacteria</taxon>
        <taxon>Pseudomonadati</taxon>
        <taxon>Bacteroidota</taxon>
        <taxon>Flavobacteriia</taxon>
        <taxon>Flavobacteriales</taxon>
        <taxon>Flavobacteriaceae</taxon>
        <taxon>Winogradskyella</taxon>
    </lineage>
</organism>
<dbReference type="STRING" id="1089305.SAMN05444148_2256"/>
<feature type="domain" description="tRNA/rRNA methyltransferase SpoU type" evidence="3">
    <location>
        <begin position="17"/>
        <end position="159"/>
    </location>
</feature>
<name>A0A1M5TS88_9FLAO</name>
<keyword evidence="2" id="KW-0808">Transferase</keyword>
<proteinExistence type="predicted"/>
<dbReference type="GO" id="GO:0032259">
    <property type="term" value="P:methylation"/>
    <property type="evidence" value="ECO:0007669"/>
    <property type="project" value="UniProtKB-KW"/>
</dbReference>
<protein>
    <submittedName>
        <fullName evidence="4">SpoU rRNA Methylase family protein</fullName>
    </submittedName>
</protein>
<dbReference type="PANTHER" id="PTHR46429:SF1">
    <property type="entry name" value="23S RRNA (GUANOSINE-2'-O-)-METHYLTRANSFERASE RLMB"/>
    <property type="match status" value="1"/>
</dbReference>
<dbReference type="GO" id="GO:0005829">
    <property type="term" value="C:cytosol"/>
    <property type="evidence" value="ECO:0007669"/>
    <property type="project" value="TreeGrafter"/>
</dbReference>
<dbReference type="InterPro" id="IPR029026">
    <property type="entry name" value="tRNA_m1G_MTases_N"/>
</dbReference>